<protein>
    <recommendedName>
        <fullName evidence="3">Neuromedin U</fullName>
    </recommendedName>
</protein>
<dbReference type="RefSeq" id="WP_274150295.1">
    <property type="nucleotide sequence ID" value="NZ_CP117811.1"/>
</dbReference>
<organism evidence="1 2">
    <name type="scientific">Lentisphaera profundi</name>
    <dbReference type="NCBI Taxonomy" id="1658616"/>
    <lineage>
        <taxon>Bacteria</taxon>
        <taxon>Pseudomonadati</taxon>
        <taxon>Lentisphaerota</taxon>
        <taxon>Lentisphaeria</taxon>
        <taxon>Lentisphaerales</taxon>
        <taxon>Lentisphaeraceae</taxon>
        <taxon>Lentisphaera</taxon>
    </lineage>
</organism>
<dbReference type="EMBL" id="CP117811">
    <property type="protein sequence ID" value="WDE96219.1"/>
    <property type="molecule type" value="Genomic_DNA"/>
</dbReference>
<name>A0ABY7VTZ0_9BACT</name>
<dbReference type="Proteomes" id="UP001214250">
    <property type="component" value="Chromosome 1"/>
</dbReference>
<accession>A0ABY7VTZ0</accession>
<evidence type="ECO:0000313" key="1">
    <source>
        <dbReference type="EMBL" id="WDE96219.1"/>
    </source>
</evidence>
<proteinExistence type="predicted"/>
<gene>
    <name evidence="1" type="ORF">PQO03_10915</name>
</gene>
<evidence type="ECO:0000313" key="2">
    <source>
        <dbReference type="Proteomes" id="UP001214250"/>
    </source>
</evidence>
<keyword evidence="2" id="KW-1185">Reference proteome</keyword>
<sequence>MKSKHPSLIKYFLVIFFIFFTSFGFAEEKGFVRELYRDLNIFDRLEDESRPKMINPREADNPFSHLVNFPIQFNTHRKTGPDDEMKNVLNLKPQVPFILSDDWYVLTKTDIPIVTKGTDSTKDGLGDITFTTWFSPINDQHWAWGAGPAISFPTATDTTLGTDKWSVGPSVALGYIDETWLIGGSFTNIWSVGGEGDREVNFTSILPVVSYKINQKYFLVSSPVITSNWRLDGETWTVPVGGGIGRIVKFDRHVVSLQFQSFYNVIHPDHEAEWTTRFQIQYFFPKKRKAFFEPK</sequence>
<reference evidence="1 2" key="1">
    <citation type="submission" date="2023-02" db="EMBL/GenBank/DDBJ databases">
        <title>Genome sequence of Lentisphaera profundi SAORIC-696.</title>
        <authorList>
            <person name="Kim e."/>
            <person name="Cho J.-C."/>
            <person name="Choi A."/>
            <person name="Kang I."/>
        </authorList>
    </citation>
    <scope>NUCLEOTIDE SEQUENCE [LARGE SCALE GENOMIC DNA]</scope>
    <source>
        <strain evidence="1 2">SAORIC-696</strain>
    </source>
</reference>
<evidence type="ECO:0008006" key="3">
    <source>
        <dbReference type="Google" id="ProtNLM"/>
    </source>
</evidence>